<gene>
    <name evidence="3" type="ORF">DFP72DRAFT_859600</name>
</gene>
<feature type="compositionally biased region" description="Low complexity" evidence="1">
    <location>
        <begin position="314"/>
        <end position="333"/>
    </location>
</feature>
<dbReference type="Pfam" id="PF20231">
    <property type="entry name" value="DUF6589"/>
    <property type="match status" value="1"/>
</dbReference>
<feature type="compositionally biased region" description="Polar residues" evidence="1">
    <location>
        <begin position="304"/>
        <end position="313"/>
    </location>
</feature>
<dbReference type="Proteomes" id="UP000521943">
    <property type="component" value="Unassembled WGS sequence"/>
</dbReference>
<proteinExistence type="predicted"/>
<dbReference type="EMBL" id="JACGCI010000160">
    <property type="protein sequence ID" value="KAF6743049.1"/>
    <property type="molecule type" value="Genomic_DNA"/>
</dbReference>
<feature type="compositionally biased region" description="Basic and acidic residues" evidence="1">
    <location>
        <begin position="1022"/>
        <end position="1034"/>
    </location>
</feature>
<keyword evidence="4" id="KW-1185">Reference proteome</keyword>
<name>A0A8H6H9R0_9AGAR</name>
<evidence type="ECO:0000313" key="3">
    <source>
        <dbReference type="EMBL" id="KAF6743049.1"/>
    </source>
</evidence>
<feature type="region of interest" description="Disordered" evidence="1">
    <location>
        <begin position="26"/>
        <end position="61"/>
    </location>
</feature>
<feature type="region of interest" description="Disordered" evidence="1">
    <location>
        <begin position="360"/>
        <end position="384"/>
    </location>
</feature>
<comment type="caution">
    <text evidence="3">The sequence shown here is derived from an EMBL/GenBank/DDBJ whole genome shotgun (WGS) entry which is preliminary data.</text>
</comment>
<feature type="domain" description="DUF6589" evidence="2">
    <location>
        <begin position="452"/>
        <end position="871"/>
    </location>
</feature>
<organism evidence="3 4">
    <name type="scientific">Ephemerocybe angulata</name>
    <dbReference type="NCBI Taxonomy" id="980116"/>
    <lineage>
        <taxon>Eukaryota</taxon>
        <taxon>Fungi</taxon>
        <taxon>Dikarya</taxon>
        <taxon>Basidiomycota</taxon>
        <taxon>Agaricomycotina</taxon>
        <taxon>Agaricomycetes</taxon>
        <taxon>Agaricomycetidae</taxon>
        <taxon>Agaricales</taxon>
        <taxon>Agaricineae</taxon>
        <taxon>Psathyrellaceae</taxon>
        <taxon>Ephemerocybe</taxon>
    </lineage>
</organism>
<protein>
    <recommendedName>
        <fullName evidence="2">DUF6589 domain-containing protein</fullName>
    </recommendedName>
</protein>
<dbReference type="AlphaFoldDB" id="A0A8H6H9R0"/>
<accession>A0A8H6H9R0</accession>
<feature type="compositionally biased region" description="Polar residues" evidence="1">
    <location>
        <begin position="334"/>
        <end position="348"/>
    </location>
</feature>
<dbReference type="OrthoDB" id="2496395at2759"/>
<evidence type="ECO:0000259" key="2">
    <source>
        <dbReference type="Pfam" id="PF20231"/>
    </source>
</evidence>
<evidence type="ECO:0000256" key="1">
    <source>
        <dbReference type="SAM" id="MobiDB-lite"/>
    </source>
</evidence>
<feature type="compositionally biased region" description="Polar residues" evidence="1">
    <location>
        <begin position="975"/>
        <end position="991"/>
    </location>
</feature>
<sequence>MPANLLNSHSPFRPLPPILQPLPFLRTSYTKPPRTPTVSRLRAKSDPPAPSSPMSILDGMGPISREERNRLARLEGTAKRRANYQTAKKDDEVIDLQTRCEEALVYLQDQDIKLVDLLFHVSDPGNKLADTQWKHLFSVPGRITQILTWWGSSSNSPTGRHDVRDWAVSHVSKIVSTEALHISQSGLLKNKALDLEAASRFSLPSLYKIFRDIYAPVTTKLIQAITTSPRQNREGLKEARTKQKEIVIASTITTCLAEYSQSNNIMKRLMGLYFYATGTARQTIGVLSKFRFSESYANIVAKGSRTTETSAMLPTSEPDPMSSEPDSTSSSDPVQAQPTSSDASSSVGTLPLASTTILSDVSSASDTPQKRKTPGTLQQLSDGARKEARKVAASGLTGCVYDNINFSDRIAEQVLGRTNTVESGTCATIWPLKDASLEDMKLEDYDASFAAAGSLKISDVLHTAEEKEFFRRCLRHCILRIIVAHGGDGFKAKFTKPLQDSLPRSDCLVSPAKTPLYPLPAWKINEATISGNADVVAAIVQELRLRNQPTVWMKHVRIMAGDQLSIARLRSLHQLRAGHEGGNTGFGWVIYMPGLFHAKIADMHGFFNTHWGKAGTGIRNPGNIGFHNTQLRRLPISPTSLPPFRTCRDLVFVSLYARVLHCLLLVSNHASLEAYLAAVDKWQDVEAHAEQILNLYADQRQVQLLREQREASEAAGTSTQPSGDMVFENAILFMRDALLSREFTDSIKAGDSGRVVLVLKMWALSFRGNGRTKYAYEMLALIHNLNQVWPKSVANIVLKNWLLNPTGRPNAFVEVDLVQEHMNFWIKTFYKAHGSNATWEWLEMISPCVTALRDLATSMKVNLGTDIGTKHQAPDLSRDIQVLMNSLAEHGVYAKTIGRKLDAEDPPVVDVIQAGLQSLVEGTALGEYNSAFAKLQKRRQMMPIYTEGDSPEAGSALTSTSDHPAPPSSPAPASGNTGEASSAEASPTQIASAGASANEMVEDSESDDDADSDVGEDGDLEAALKDDGPTLPRDRYEDVAFDMDVVEVDDDGEFEVEGDDDFM</sequence>
<feature type="region of interest" description="Disordered" evidence="1">
    <location>
        <begin position="946"/>
        <end position="1034"/>
    </location>
</feature>
<feature type="region of interest" description="Disordered" evidence="1">
    <location>
        <begin position="304"/>
        <end position="348"/>
    </location>
</feature>
<feature type="compositionally biased region" description="Acidic residues" evidence="1">
    <location>
        <begin position="1000"/>
        <end position="1020"/>
    </location>
</feature>
<reference evidence="3 4" key="1">
    <citation type="submission" date="2020-07" db="EMBL/GenBank/DDBJ databases">
        <title>Comparative genomics of pyrophilous fungi reveals a link between fire events and developmental genes.</title>
        <authorList>
            <consortium name="DOE Joint Genome Institute"/>
            <person name="Steindorff A.S."/>
            <person name="Carver A."/>
            <person name="Calhoun S."/>
            <person name="Stillman K."/>
            <person name="Liu H."/>
            <person name="Lipzen A."/>
            <person name="Pangilinan J."/>
            <person name="Labutti K."/>
            <person name="Bruns T.D."/>
            <person name="Grigoriev I.V."/>
        </authorList>
    </citation>
    <scope>NUCLEOTIDE SEQUENCE [LARGE SCALE GENOMIC DNA]</scope>
    <source>
        <strain evidence="3 4">CBS 144469</strain>
    </source>
</reference>
<evidence type="ECO:0000313" key="4">
    <source>
        <dbReference type="Proteomes" id="UP000521943"/>
    </source>
</evidence>
<dbReference type="InterPro" id="IPR046496">
    <property type="entry name" value="DUF6589"/>
</dbReference>